<feature type="binding site" evidence="9">
    <location>
        <position position="103"/>
    </location>
    <ligand>
        <name>[4Fe-4S] cluster</name>
        <dbReference type="ChEBI" id="CHEBI:49883"/>
        <label>2</label>
        <note>4Fe-4S-S-AdoMet</note>
    </ligand>
</feature>
<evidence type="ECO:0000256" key="9">
    <source>
        <dbReference type="HAMAP-Rule" id="MF_00206"/>
    </source>
</evidence>
<evidence type="ECO:0000259" key="11">
    <source>
        <dbReference type="PROSITE" id="PS51918"/>
    </source>
</evidence>
<dbReference type="Gene3D" id="3.20.20.70">
    <property type="entry name" value="Aldolase class I"/>
    <property type="match status" value="1"/>
</dbReference>
<evidence type="ECO:0000256" key="10">
    <source>
        <dbReference type="SAM" id="MobiDB-lite"/>
    </source>
</evidence>
<dbReference type="SFLD" id="SFLDG01058">
    <property type="entry name" value="lipoyl_synthase_like"/>
    <property type="match status" value="1"/>
</dbReference>
<dbReference type="InterPro" id="IPR058240">
    <property type="entry name" value="rSAM_sf"/>
</dbReference>
<keyword evidence="1 9" id="KW-0004">4Fe-4S</keyword>
<proteinExistence type="inferred from homology"/>
<feature type="compositionally biased region" description="Basic and acidic residues" evidence="10">
    <location>
        <begin position="22"/>
        <end position="37"/>
    </location>
</feature>
<dbReference type="NCBIfam" id="NF004019">
    <property type="entry name" value="PRK05481.1"/>
    <property type="match status" value="1"/>
</dbReference>
<dbReference type="EMBL" id="FMUN01000006">
    <property type="protein sequence ID" value="SCY47966.1"/>
    <property type="molecule type" value="Genomic_DNA"/>
</dbReference>
<gene>
    <name evidence="9" type="primary">lipA</name>
    <name evidence="12" type="ORF">SAMN05661077_2238</name>
</gene>
<evidence type="ECO:0000256" key="5">
    <source>
        <dbReference type="ARBA" id="ARBA00022723"/>
    </source>
</evidence>
<comment type="similarity">
    <text evidence="9">Belongs to the radical SAM superfamily. Lipoyl synthase family.</text>
</comment>
<dbReference type="GO" id="GO:0009249">
    <property type="term" value="P:protein lipoylation"/>
    <property type="evidence" value="ECO:0007669"/>
    <property type="project" value="UniProtKB-UniRule"/>
</dbReference>
<dbReference type="FunFam" id="3.20.20.70:FF:000040">
    <property type="entry name" value="Lipoyl synthase"/>
    <property type="match status" value="1"/>
</dbReference>
<dbReference type="InterPro" id="IPR007197">
    <property type="entry name" value="rSAM"/>
</dbReference>
<protein>
    <recommendedName>
        <fullName evidence="9">Lipoyl synthase</fullName>
        <ecNumber evidence="9">2.8.1.8</ecNumber>
    </recommendedName>
    <alternativeName>
        <fullName evidence="9">Lip-syn</fullName>
        <shortName evidence="9">LS</shortName>
    </alternativeName>
    <alternativeName>
        <fullName evidence="9">Lipoate synthase</fullName>
    </alternativeName>
    <alternativeName>
        <fullName evidence="9">Lipoic acid synthase</fullName>
    </alternativeName>
    <alternativeName>
        <fullName evidence="9">Sulfur insertion protein LipA</fullName>
    </alternativeName>
</protein>
<dbReference type="GO" id="GO:0005737">
    <property type="term" value="C:cytoplasm"/>
    <property type="evidence" value="ECO:0007669"/>
    <property type="project" value="UniProtKB-SubCell"/>
</dbReference>
<evidence type="ECO:0000313" key="13">
    <source>
        <dbReference type="Proteomes" id="UP000183104"/>
    </source>
</evidence>
<dbReference type="GO" id="GO:0046872">
    <property type="term" value="F:metal ion binding"/>
    <property type="evidence" value="ECO:0007669"/>
    <property type="project" value="UniProtKB-KW"/>
</dbReference>
<dbReference type="EC" id="2.8.1.8" evidence="9"/>
<dbReference type="SFLD" id="SFLDS00029">
    <property type="entry name" value="Radical_SAM"/>
    <property type="match status" value="1"/>
</dbReference>
<feature type="domain" description="Radical SAM core" evidence="11">
    <location>
        <begin position="85"/>
        <end position="302"/>
    </location>
</feature>
<feature type="binding site" evidence="9">
    <location>
        <position position="99"/>
    </location>
    <ligand>
        <name>[4Fe-4S] cluster</name>
        <dbReference type="ChEBI" id="CHEBI:49883"/>
        <label>2</label>
        <note>4Fe-4S-S-AdoMet</note>
    </ligand>
</feature>
<evidence type="ECO:0000256" key="2">
    <source>
        <dbReference type="ARBA" id="ARBA00022490"/>
    </source>
</evidence>
<keyword evidence="7 9" id="KW-0411">Iron-sulfur</keyword>
<keyword evidence="5 9" id="KW-0479">Metal-binding</keyword>
<dbReference type="NCBIfam" id="TIGR00510">
    <property type="entry name" value="lipA"/>
    <property type="match status" value="1"/>
</dbReference>
<dbReference type="AlphaFoldDB" id="A0A1G5G8K3"/>
<dbReference type="UniPathway" id="UPA00538">
    <property type="reaction ID" value="UER00593"/>
</dbReference>
<dbReference type="RefSeq" id="WP_054965651.1">
    <property type="nucleotide sequence ID" value="NZ_FMUN01000006.1"/>
</dbReference>
<dbReference type="SMART" id="SM00729">
    <property type="entry name" value="Elp3"/>
    <property type="match status" value="1"/>
</dbReference>
<feature type="binding site" evidence="9">
    <location>
        <position position="78"/>
    </location>
    <ligand>
        <name>[4Fe-4S] cluster</name>
        <dbReference type="ChEBI" id="CHEBI:49883"/>
        <label>1</label>
    </ligand>
</feature>
<dbReference type="HAMAP" id="MF_00206">
    <property type="entry name" value="Lipoyl_synth"/>
    <property type="match status" value="1"/>
</dbReference>
<keyword evidence="6 9" id="KW-0408">Iron</keyword>
<evidence type="ECO:0000256" key="4">
    <source>
        <dbReference type="ARBA" id="ARBA00022691"/>
    </source>
</evidence>
<feature type="binding site" evidence="9">
    <location>
        <position position="313"/>
    </location>
    <ligand>
        <name>[4Fe-4S] cluster</name>
        <dbReference type="ChEBI" id="CHEBI:49883"/>
        <label>1</label>
    </ligand>
</feature>
<dbReference type="STRING" id="381306.AN478_05700"/>
<dbReference type="GO" id="GO:0051539">
    <property type="term" value="F:4 iron, 4 sulfur cluster binding"/>
    <property type="evidence" value="ECO:0007669"/>
    <property type="project" value="UniProtKB-UniRule"/>
</dbReference>
<evidence type="ECO:0000256" key="8">
    <source>
        <dbReference type="ARBA" id="ARBA00047326"/>
    </source>
</evidence>
<evidence type="ECO:0000313" key="12">
    <source>
        <dbReference type="EMBL" id="SCY47966.1"/>
    </source>
</evidence>
<dbReference type="PANTHER" id="PTHR10949:SF0">
    <property type="entry name" value="LIPOYL SYNTHASE, MITOCHONDRIAL"/>
    <property type="match status" value="1"/>
</dbReference>
<keyword evidence="2 9" id="KW-0963">Cytoplasm</keyword>
<comment type="subcellular location">
    <subcellularLocation>
        <location evidence="9">Cytoplasm</location>
    </subcellularLocation>
</comment>
<dbReference type="GO" id="GO:0016992">
    <property type="term" value="F:lipoate synthase activity"/>
    <property type="evidence" value="ECO:0007669"/>
    <property type="project" value="UniProtKB-UniRule"/>
</dbReference>
<keyword evidence="4 9" id="KW-0949">S-adenosyl-L-methionine</keyword>
<feature type="binding site" evidence="9">
    <location>
        <position position="106"/>
    </location>
    <ligand>
        <name>[4Fe-4S] cluster</name>
        <dbReference type="ChEBI" id="CHEBI:49883"/>
        <label>2</label>
        <note>4Fe-4S-S-AdoMet</note>
    </ligand>
</feature>
<organism evidence="12 13">
    <name type="scientific">Thiohalorhabdus denitrificans</name>
    <dbReference type="NCBI Taxonomy" id="381306"/>
    <lineage>
        <taxon>Bacteria</taxon>
        <taxon>Pseudomonadati</taxon>
        <taxon>Pseudomonadota</taxon>
        <taxon>Gammaproteobacteria</taxon>
        <taxon>Thiohalorhabdales</taxon>
        <taxon>Thiohalorhabdaceae</taxon>
        <taxon>Thiohalorhabdus</taxon>
    </lineage>
</organism>
<evidence type="ECO:0000256" key="3">
    <source>
        <dbReference type="ARBA" id="ARBA00022679"/>
    </source>
</evidence>
<dbReference type="OrthoDB" id="9787898at2"/>
<feature type="binding site" evidence="9">
    <location>
        <position position="84"/>
    </location>
    <ligand>
        <name>[4Fe-4S] cluster</name>
        <dbReference type="ChEBI" id="CHEBI:49883"/>
        <label>1</label>
    </ligand>
</feature>
<dbReference type="Proteomes" id="UP000183104">
    <property type="component" value="Unassembled WGS sequence"/>
</dbReference>
<keyword evidence="3 9" id="KW-0808">Transferase</keyword>
<dbReference type="InterPro" id="IPR031691">
    <property type="entry name" value="LIAS_N"/>
</dbReference>
<comment type="cofactor">
    <cofactor evidence="9">
        <name>[4Fe-4S] cluster</name>
        <dbReference type="ChEBI" id="CHEBI:49883"/>
    </cofactor>
    <text evidence="9">Binds 2 [4Fe-4S] clusters per subunit. One cluster is coordinated with 3 cysteines and an exchangeable S-adenosyl-L-methionine.</text>
</comment>
<dbReference type="PANTHER" id="PTHR10949">
    <property type="entry name" value="LIPOYL SYNTHASE"/>
    <property type="match status" value="1"/>
</dbReference>
<sequence length="329" mass="36261">MADSRRDAEAAPGEEAANPHPGKGEYKMRKARFDRTQEDLGRKPRWLRVRSPSDPRVHEIKDILRSHELHTVCEEASCPNLGECFGGGTATFMILGEVCTRRCSFCDVATGRPAPPDPLEPAHLAAAVAEMGLDFAVITSVDRDDLTDGGAGQFAEVIRLLRDQCPDTGIEILTPDFRGCEEEALARLAEHPPTVFNHNVETVPELYYTVRPSADYGRSLGLLRRFREVVPDVPTKSGLMLGLGEELDQVRRVMSDLRAHGVDILTLGQYLAPSGHHHPVRAYIHPDTFKRLEEEALELGFLSVNAGPLVRSSYHAGDHIPGRPSPLPD</sequence>
<dbReference type="Pfam" id="PF04055">
    <property type="entry name" value="Radical_SAM"/>
    <property type="match status" value="1"/>
</dbReference>
<dbReference type="InterPro" id="IPR006638">
    <property type="entry name" value="Elp3/MiaA/NifB-like_rSAM"/>
</dbReference>
<dbReference type="CDD" id="cd01335">
    <property type="entry name" value="Radical_SAM"/>
    <property type="match status" value="1"/>
</dbReference>
<reference evidence="13" key="1">
    <citation type="submission" date="2016-10" db="EMBL/GenBank/DDBJ databases">
        <authorList>
            <person name="Varghese N."/>
        </authorList>
    </citation>
    <scope>NUCLEOTIDE SEQUENCE [LARGE SCALE GENOMIC DNA]</scope>
    <source>
        <strain evidence="13">HL 19</strain>
    </source>
</reference>
<feature type="binding site" evidence="9">
    <location>
        <position position="73"/>
    </location>
    <ligand>
        <name>[4Fe-4S] cluster</name>
        <dbReference type="ChEBI" id="CHEBI:49883"/>
        <label>1</label>
    </ligand>
</feature>
<dbReference type="SFLD" id="SFLDF00271">
    <property type="entry name" value="lipoyl_synthase"/>
    <property type="match status" value="1"/>
</dbReference>
<keyword evidence="13" id="KW-1185">Reference proteome</keyword>
<dbReference type="PIRSF" id="PIRSF005963">
    <property type="entry name" value="Lipoyl_synth"/>
    <property type="match status" value="1"/>
</dbReference>
<dbReference type="InterPro" id="IPR003698">
    <property type="entry name" value="Lipoyl_synth"/>
</dbReference>
<comment type="pathway">
    <text evidence="9">Protein modification; protein lipoylation via endogenous pathway; protein N(6)-(lipoyl)lysine from octanoyl-[acyl-carrier-protein]: step 2/2.</text>
</comment>
<dbReference type="Pfam" id="PF16881">
    <property type="entry name" value="LIAS_N"/>
    <property type="match status" value="1"/>
</dbReference>
<evidence type="ECO:0000256" key="6">
    <source>
        <dbReference type="ARBA" id="ARBA00023004"/>
    </source>
</evidence>
<dbReference type="InterPro" id="IPR013785">
    <property type="entry name" value="Aldolase_TIM"/>
</dbReference>
<name>A0A1G5G8K3_9GAMM</name>
<dbReference type="PROSITE" id="PS51918">
    <property type="entry name" value="RADICAL_SAM"/>
    <property type="match status" value="1"/>
</dbReference>
<comment type="catalytic activity">
    <reaction evidence="8 9">
        <text>[[Fe-S] cluster scaffold protein carrying a second [4Fe-4S](2+) cluster] + N(6)-octanoyl-L-lysyl-[protein] + 2 oxidized [2Fe-2S]-[ferredoxin] + 2 S-adenosyl-L-methionine + 4 H(+) = [[Fe-S] cluster scaffold protein] + N(6)-[(R)-dihydrolipoyl]-L-lysyl-[protein] + 4 Fe(3+) + 2 hydrogen sulfide + 2 5'-deoxyadenosine + 2 L-methionine + 2 reduced [2Fe-2S]-[ferredoxin]</text>
        <dbReference type="Rhea" id="RHEA:16585"/>
        <dbReference type="Rhea" id="RHEA-COMP:9928"/>
        <dbReference type="Rhea" id="RHEA-COMP:10000"/>
        <dbReference type="Rhea" id="RHEA-COMP:10001"/>
        <dbReference type="Rhea" id="RHEA-COMP:10475"/>
        <dbReference type="Rhea" id="RHEA-COMP:14568"/>
        <dbReference type="Rhea" id="RHEA-COMP:14569"/>
        <dbReference type="ChEBI" id="CHEBI:15378"/>
        <dbReference type="ChEBI" id="CHEBI:17319"/>
        <dbReference type="ChEBI" id="CHEBI:29034"/>
        <dbReference type="ChEBI" id="CHEBI:29919"/>
        <dbReference type="ChEBI" id="CHEBI:33722"/>
        <dbReference type="ChEBI" id="CHEBI:33737"/>
        <dbReference type="ChEBI" id="CHEBI:33738"/>
        <dbReference type="ChEBI" id="CHEBI:57844"/>
        <dbReference type="ChEBI" id="CHEBI:59789"/>
        <dbReference type="ChEBI" id="CHEBI:78809"/>
        <dbReference type="ChEBI" id="CHEBI:83100"/>
        <dbReference type="EC" id="2.8.1.8"/>
    </reaction>
</comment>
<dbReference type="NCBIfam" id="NF009544">
    <property type="entry name" value="PRK12928.1"/>
    <property type="match status" value="1"/>
</dbReference>
<dbReference type="SUPFAM" id="SSF102114">
    <property type="entry name" value="Radical SAM enzymes"/>
    <property type="match status" value="1"/>
</dbReference>
<evidence type="ECO:0000256" key="1">
    <source>
        <dbReference type="ARBA" id="ARBA00022485"/>
    </source>
</evidence>
<accession>A0A1G5G8K3</accession>
<evidence type="ECO:0000256" key="7">
    <source>
        <dbReference type="ARBA" id="ARBA00023014"/>
    </source>
</evidence>
<feature type="region of interest" description="Disordered" evidence="10">
    <location>
        <begin position="1"/>
        <end position="37"/>
    </location>
</feature>
<comment type="function">
    <text evidence="9">Catalyzes the radical-mediated insertion of two sulfur atoms into the C-6 and C-8 positions of the octanoyl moiety bound to the lipoyl domains of lipoate-dependent enzymes, thereby converting the octanoylated domains into lipoylated derivatives.</text>
</comment>